<feature type="transmembrane region" description="Helical" evidence="2">
    <location>
        <begin position="74"/>
        <end position="93"/>
    </location>
</feature>
<accession>A0AA38H3W0</accession>
<evidence type="ECO:0000313" key="4">
    <source>
        <dbReference type="EMBL" id="KAI9632329.1"/>
    </source>
</evidence>
<reference evidence="4" key="1">
    <citation type="journal article" date="2022" name="G3 (Bethesda)">
        <title>High quality genome of the basidiomycete yeast Dioszegia hungarica PDD-24b-2 isolated from cloud water.</title>
        <authorList>
            <person name="Jarrige D."/>
            <person name="Haridas S."/>
            <person name="Bleykasten-Grosshans C."/>
            <person name="Joly M."/>
            <person name="Nadalig T."/>
            <person name="Sancelme M."/>
            <person name="Vuilleumier S."/>
            <person name="Grigoriev I.V."/>
            <person name="Amato P."/>
            <person name="Bringel F."/>
        </authorList>
    </citation>
    <scope>NUCLEOTIDE SEQUENCE</scope>
    <source>
        <strain evidence="4">PDD-24b-2</strain>
    </source>
</reference>
<dbReference type="Proteomes" id="UP001164286">
    <property type="component" value="Unassembled WGS sequence"/>
</dbReference>
<name>A0AA38H3W0_9TREE</name>
<keyword evidence="2" id="KW-0812">Transmembrane</keyword>
<dbReference type="SUPFAM" id="SSF51126">
    <property type="entry name" value="Pectin lyase-like"/>
    <property type="match status" value="1"/>
</dbReference>
<dbReference type="AlphaFoldDB" id="A0AA38H3W0"/>
<dbReference type="GeneID" id="77730394"/>
<dbReference type="Pfam" id="PF13229">
    <property type="entry name" value="Beta_helix"/>
    <property type="match status" value="1"/>
</dbReference>
<keyword evidence="5" id="KW-1185">Reference proteome</keyword>
<gene>
    <name evidence="4" type="ORF">MKK02DRAFT_40632</name>
</gene>
<dbReference type="InterPro" id="IPR039448">
    <property type="entry name" value="Beta_helix"/>
</dbReference>
<feature type="region of interest" description="Disordered" evidence="1">
    <location>
        <begin position="470"/>
        <end position="507"/>
    </location>
</feature>
<evidence type="ECO:0000256" key="1">
    <source>
        <dbReference type="SAM" id="MobiDB-lite"/>
    </source>
</evidence>
<dbReference type="InterPro" id="IPR011050">
    <property type="entry name" value="Pectin_lyase_fold/virulence"/>
</dbReference>
<keyword evidence="2" id="KW-0472">Membrane</keyword>
<dbReference type="EMBL" id="JAKWFO010000014">
    <property type="protein sequence ID" value="KAI9632329.1"/>
    <property type="molecule type" value="Genomic_DNA"/>
</dbReference>
<dbReference type="RefSeq" id="XP_052942106.1">
    <property type="nucleotide sequence ID" value="XM_053091189.1"/>
</dbReference>
<feature type="region of interest" description="Disordered" evidence="1">
    <location>
        <begin position="1"/>
        <end position="65"/>
    </location>
</feature>
<evidence type="ECO:0000313" key="5">
    <source>
        <dbReference type="Proteomes" id="UP001164286"/>
    </source>
</evidence>
<organism evidence="4 5">
    <name type="scientific">Dioszegia hungarica</name>
    <dbReference type="NCBI Taxonomy" id="4972"/>
    <lineage>
        <taxon>Eukaryota</taxon>
        <taxon>Fungi</taxon>
        <taxon>Dikarya</taxon>
        <taxon>Basidiomycota</taxon>
        <taxon>Agaricomycotina</taxon>
        <taxon>Tremellomycetes</taxon>
        <taxon>Tremellales</taxon>
        <taxon>Bulleribasidiaceae</taxon>
        <taxon>Dioszegia</taxon>
    </lineage>
</organism>
<dbReference type="Gene3D" id="2.160.20.10">
    <property type="entry name" value="Single-stranded right-handed beta-helix, Pectin lyase-like"/>
    <property type="match status" value="1"/>
</dbReference>
<feature type="domain" description="Right handed beta helix" evidence="3">
    <location>
        <begin position="206"/>
        <end position="356"/>
    </location>
</feature>
<protein>
    <recommendedName>
        <fullName evidence="3">Right handed beta helix domain-containing protein</fullName>
    </recommendedName>
</protein>
<dbReference type="InterPro" id="IPR012334">
    <property type="entry name" value="Pectin_lyas_fold"/>
</dbReference>
<keyword evidence="2" id="KW-1133">Transmembrane helix</keyword>
<feature type="transmembrane region" description="Helical" evidence="2">
    <location>
        <begin position="703"/>
        <end position="722"/>
    </location>
</feature>
<feature type="compositionally biased region" description="Low complexity" evidence="1">
    <location>
        <begin position="33"/>
        <end position="57"/>
    </location>
</feature>
<feature type="compositionally biased region" description="Polar residues" evidence="1">
    <location>
        <begin position="1"/>
        <end position="11"/>
    </location>
</feature>
<proteinExistence type="predicted"/>
<evidence type="ECO:0000256" key="2">
    <source>
        <dbReference type="SAM" id="Phobius"/>
    </source>
</evidence>
<comment type="caution">
    <text evidence="4">The sequence shown here is derived from an EMBL/GenBank/DDBJ whole genome shotgun (WGS) entry which is preliminary data.</text>
</comment>
<sequence>MSRSGTTNGEGASSAEHCFARRKRRRVDGPRDSSSSPSAVAEASTAAAARPSLAPLADKSSHPRPLLSTHRHRSLLPTLIFTLAFILLLSVPVDAAAASCLRFADYDSITALFTEGGPGTVVQLCPSKIYRLSGPIVFTAADQEITTFGNPTDDTRAVLRIQASGETAIQGDCRRCKGVKVRNLIIDGYRWKLGRSKPDEAAGPLVVLGGNEGQVVENCVLRDPRGFTAIHVREGDKLECKGARITGNVIGPVGEEYDSKKDGEDPELSPLGKPLADGLSIACRDSLVKDNVFIDNTAASIVLYCSPGTVVENNTIYTDKKSAMAGILMVDATPFNADYTGVVVRDNIVHARGAGLRVGIGIGPTVWSDDTETILTGGSVLHNRLEGSHMGYGIAAAGLKGWKILDNVDGASYEGRRGERCFPEAINPDPMAFMYTSKSITESEVQAHFVDADFQYAACLDPVEAQTRRQARKAAMAKHAQPQKPVAAAHPPKTPPPPGKTVPDADVQAGVRHPPAKLEEFDTGSEMMDGILEHSRSRVVEEIERLNQRMESLFQAVPGGGEHKVPVKEIKQAQVPGQGAMGLQKRVEALEQDQGKLVEEATGLRRGMQKWNQEMSKVHAWEHELLLDIQSRIHHHFLTHPEDNTEVTPGEHHDDHSGHEANQAILNVPHESAGRESRERETLRQKSERARLLAAAGGGERGWTRWAVIMALIGLAVGGWRWRSKGRRSRAPVVLVSAQGATLGPGSGFGGMGMGTARGMQIGGGLGGGGGAEWRPWAWRGSHRKVT</sequence>
<evidence type="ECO:0000259" key="3">
    <source>
        <dbReference type="Pfam" id="PF13229"/>
    </source>
</evidence>